<gene>
    <name evidence="1" type="ORF">rCG_50599</name>
</gene>
<protein>
    <submittedName>
        <fullName evidence="1">RCG50599, isoform CRA_f</fullName>
    </submittedName>
</protein>
<dbReference type="EMBL" id="CH474035">
    <property type="protein sequence ID" value="EDL87070.1"/>
    <property type="molecule type" value="Genomic_DNA"/>
</dbReference>
<dbReference type="Proteomes" id="UP000234681">
    <property type="component" value="Chromosome 7"/>
</dbReference>
<evidence type="ECO:0000313" key="2">
    <source>
        <dbReference type="Proteomes" id="UP000234681"/>
    </source>
</evidence>
<name>A6KC77_RAT</name>
<dbReference type="Pfam" id="PF15732">
    <property type="entry name" value="DUF4681"/>
    <property type="match status" value="1"/>
</dbReference>
<dbReference type="AlphaFoldDB" id="A6KC77"/>
<reference evidence="1 2" key="1">
    <citation type="submission" date="2005-09" db="EMBL/GenBank/DDBJ databases">
        <authorList>
            <person name="Mural R.J."/>
            <person name="Li P.W."/>
            <person name="Adams M.D."/>
            <person name="Amanatides P.G."/>
            <person name="Baden-Tillson H."/>
            <person name="Barnstead M."/>
            <person name="Chin S.H."/>
            <person name="Dew I."/>
            <person name="Evans C.A."/>
            <person name="Ferriera S."/>
            <person name="Flanigan M."/>
            <person name="Fosler C."/>
            <person name="Glodek A."/>
            <person name="Gu Z."/>
            <person name="Holt R.A."/>
            <person name="Jennings D."/>
            <person name="Kraft C.L."/>
            <person name="Lu F."/>
            <person name="Nguyen T."/>
            <person name="Nusskern D.R."/>
            <person name="Pfannkoch C.M."/>
            <person name="Sitter C."/>
            <person name="Sutton G.G."/>
            <person name="Venter J.C."/>
            <person name="Wang Z."/>
            <person name="Woodage T."/>
            <person name="Zheng X.H."/>
            <person name="Zhong F."/>
        </authorList>
    </citation>
    <scope>NUCLEOTIDE SEQUENCE [LARGE SCALE GENOMIC DNA]</scope>
    <source>
        <strain>BN</strain>
        <strain evidence="2">Sprague-Dawley</strain>
    </source>
</reference>
<organism evidence="1 2">
    <name type="scientific">Rattus norvegicus</name>
    <name type="common">Rat</name>
    <dbReference type="NCBI Taxonomy" id="10116"/>
    <lineage>
        <taxon>Eukaryota</taxon>
        <taxon>Metazoa</taxon>
        <taxon>Chordata</taxon>
        <taxon>Craniata</taxon>
        <taxon>Vertebrata</taxon>
        <taxon>Euteleostomi</taxon>
        <taxon>Mammalia</taxon>
        <taxon>Eutheria</taxon>
        <taxon>Euarchontoglires</taxon>
        <taxon>Glires</taxon>
        <taxon>Rodentia</taxon>
        <taxon>Myomorpha</taxon>
        <taxon>Muroidea</taxon>
        <taxon>Muridae</taxon>
        <taxon>Murinae</taxon>
        <taxon>Rattus</taxon>
    </lineage>
</organism>
<proteinExistence type="predicted"/>
<accession>A6KC77</accession>
<sequence>MTSEQQRSTSIEQTMKPREKDLIITETLWEQESRLWCLVSQLLNPSVLRGRHGLVSAALASPVGSTCVGSTRRSCALIPHVRHVRRAILKPVTSH</sequence>
<dbReference type="InterPro" id="IPR031465">
    <property type="entry name" value="DUF4681"/>
</dbReference>
<evidence type="ECO:0000313" key="1">
    <source>
        <dbReference type="EMBL" id="EDL87070.1"/>
    </source>
</evidence>